<dbReference type="PANTHER" id="PTHR13831:SF0">
    <property type="entry name" value="PROTEIN HIRA"/>
    <property type="match status" value="1"/>
</dbReference>
<evidence type="ECO:0000256" key="5">
    <source>
        <dbReference type="ARBA" id="ARBA00022574"/>
    </source>
</evidence>
<evidence type="ECO:0000256" key="9">
    <source>
        <dbReference type="ARBA" id="ARBA00023054"/>
    </source>
</evidence>
<keyword evidence="4 13" id="KW-0678">Repressor</keyword>
<dbReference type="SMART" id="SM00320">
    <property type="entry name" value="WD40"/>
    <property type="match status" value="6"/>
</dbReference>
<evidence type="ECO:0000313" key="17">
    <source>
        <dbReference type="EMBL" id="KAH7434803.1"/>
    </source>
</evidence>
<dbReference type="OMA" id="RGSWDGD"/>
<evidence type="ECO:0000256" key="10">
    <source>
        <dbReference type="ARBA" id="ARBA00023163"/>
    </source>
</evidence>
<evidence type="ECO:0000256" key="14">
    <source>
        <dbReference type="SAM" id="MobiDB-lite"/>
    </source>
</evidence>
<dbReference type="PANTHER" id="PTHR13831">
    <property type="entry name" value="MEMBER OF THE HIR1 FAMILY OF WD-REPEAT PROTEINS"/>
    <property type="match status" value="1"/>
</dbReference>
<dbReference type="GO" id="GO:0006355">
    <property type="term" value="P:regulation of DNA-templated transcription"/>
    <property type="evidence" value="ECO:0007669"/>
    <property type="project" value="InterPro"/>
</dbReference>
<feature type="region of interest" description="Disordered" evidence="14">
    <location>
        <begin position="461"/>
        <end position="495"/>
    </location>
</feature>
<dbReference type="Proteomes" id="UP000825935">
    <property type="component" value="Chromosome 6"/>
</dbReference>
<dbReference type="InterPro" id="IPR055410">
    <property type="entry name" value="Beta-prop_CAF1B_HIR1"/>
</dbReference>
<protein>
    <recommendedName>
        <fullName evidence="3 13">Protein HIRA</fullName>
    </recommendedName>
</protein>
<feature type="compositionally biased region" description="Polar residues" evidence="14">
    <location>
        <begin position="288"/>
        <end position="299"/>
    </location>
</feature>
<dbReference type="EMBL" id="CM035411">
    <property type="protein sequence ID" value="KAH7434803.1"/>
    <property type="molecule type" value="Genomic_DNA"/>
</dbReference>
<evidence type="ECO:0000256" key="11">
    <source>
        <dbReference type="ARBA" id="ARBA00023242"/>
    </source>
</evidence>
<keyword evidence="8 13" id="KW-0805">Transcription regulation</keyword>
<proteinExistence type="inferred from homology"/>
<comment type="function">
    <text evidence="13">Required for replication-independent chromatin assembly and for the periodic repression of histone gene transcription during the cell cycle.</text>
</comment>
<comment type="subcellular location">
    <subcellularLocation>
        <location evidence="1 13">Nucleus</location>
    </subcellularLocation>
</comment>
<evidence type="ECO:0000256" key="13">
    <source>
        <dbReference type="RuleBase" id="RU364014"/>
    </source>
</evidence>
<dbReference type="CDD" id="cd00200">
    <property type="entry name" value="WD40"/>
    <property type="match status" value="1"/>
</dbReference>
<feature type="domain" description="CAF1B/HIR1 beta-propeller" evidence="16">
    <location>
        <begin position="11"/>
        <end position="376"/>
    </location>
</feature>
<evidence type="ECO:0000313" key="18">
    <source>
        <dbReference type="Proteomes" id="UP000825935"/>
    </source>
</evidence>
<dbReference type="InterPro" id="IPR011494">
    <property type="entry name" value="HIRA-like_C"/>
</dbReference>
<feature type="repeat" description="WD" evidence="12">
    <location>
        <begin position="122"/>
        <end position="163"/>
    </location>
</feature>
<evidence type="ECO:0000256" key="7">
    <source>
        <dbReference type="ARBA" id="ARBA00022853"/>
    </source>
</evidence>
<reference evidence="17" key="1">
    <citation type="submission" date="2021-08" db="EMBL/GenBank/DDBJ databases">
        <title>WGS assembly of Ceratopteris richardii.</title>
        <authorList>
            <person name="Marchant D.B."/>
            <person name="Chen G."/>
            <person name="Jenkins J."/>
            <person name="Shu S."/>
            <person name="Leebens-Mack J."/>
            <person name="Grimwood J."/>
            <person name="Schmutz J."/>
            <person name="Soltis P."/>
            <person name="Soltis D."/>
            <person name="Chen Z.-H."/>
        </authorList>
    </citation>
    <scope>NUCLEOTIDE SEQUENCE</scope>
    <source>
        <strain evidence="17">Whitten #5841</strain>
        <tissue evidence="17">Leaf</tissue>
    </source>
</reference>
<dbReference type="GO" id="GO:0000417">
    <property type="term" value="C:HIR complex"/>
    <property type="evidence" value="ECO:0007669"/>
    <property type="project" value="TreeGrafter"/>
</dbReference>
<evidence type="ECO:0000256" key="6">
    <source>
        <dbReference type="ARBA" id="ARBA00022737"/>
    </source>
</evidence>
<feature type="repeat" description="WD" evidence="12">
    <location>
        <begin position="9"/>
        <end position="50"/>
    </location>
</feature>
<dbReference type="GO" id="GO:0006351">
    <property type="term" value="P:DNA-templated transcription"/>
    <property type="evidence" value="ECO:0007669"/>
    <property type="project" value="InterPro"/>
</dbReference>
<dbReference type="Pfam" id="PF24105">
    <property type="entry name" value="Beta-prop_CAF1B_HIR1"/>
    <property type="match status" value="1"/>
</dbReference>
<evidence type="ECO:0000259" key="15">
    <source>
        <dbReference type="Pfam" id="PF07569"/>
    </source>
</evidence>
<dbReference type="InterPro" id="IPR031120">
    <property type="entry name" value="HIR1-like"/>
</dbReference>
<feature type="repeat" description="WD" evidence="12">
    <location>
        <begin position="164"/>
        <end position="195"/>
    </location>
</feature>
<name>A0A8T2ULX7_CERRI</name>
<dbReference type="Pfam" id="PF07569">
    <property type="entry name" value="Hira"/>
    <property type="match status" value="1"/>
</dbReference>
<dbReference type="PROSITE" id="PS50294">
    <property type="entry name" value="WD_REPEATS_REGION"/>
    <property type="match status" value="3"/>
</dbReference>
<dbReference type="AlphaFoldDB" id="A0A8T2ULX7"/>
<dbReference type="InterPro" id="IPR019775">
    <property type="entry name" value="WD40_repeat_CS"/>
</dbReference>
<evidence type="ECO:0000256" key="8">
    <source>
        <dbReference type="ARBA" id="ARBA00023015"/>
    </source>
</evidence>
<evidence type="ECO:0000256" key="4">
    <source>
        <dbReference type="ARBA" id="ARBA00022491"/>
    </source>
</evidence>
<dbReference type="GO" id="GO:0005634">
    <property type="term" value="C:nucleus"/>
    <property type="evidence" value="ECO:0007669"/>
    <property type="project" value="UniProtKB-SubCell"/>
</dbReference>
<gene>
    <name evidence="17" type="ORF">KP509_06G035200</name>
</gene>
<sequence length="965" mass="105273">MIVEKPAWLRHEGLQIFSIDIQPTGLRFATAGGDHKVRIWDMKYLSRIEADTGSAPSKLLATLRDHFGSVNCVRWSKQGRLIASGSDDQIVLIHERRAGCGTTEFGSGEPADIENWKVVLTLRGHTADVVDLGWNSDDSLLATCSLDNTIHVWNMSNGSQVTVLKGHTSLVKGVAWDPVGSFLASQSDDKTVIIWRASDWSLAQRLEGHWEKTVGSTFFRRLDWSPCGHFITTTNGFQKPRHSAPVLERGDWTVSYDFLGHNAPIVAVRFNQSLFSKQPRMDNDSGRSESVTENGLINGNVKTSSKDSVPYNIIAMGSQDCCITVWTTTSARPIFVGKHFFTQSVVDLSWSPDGYSLFCCSLDGSVAAFHFEVKELGYRFSEREMDELKRNRYGESRGRQAALAESPAQLLLESVAAKKWGVGEGQVPIQTHSEPVQVRNGMDAGVVQTAAIPVKANEGVPEQGLRPATAMPTVPVSSEGHPKRVSSPVKQREYRRPDGRRRIIPEPVGPQVKDDRVEVNGVHAIKASMPSQKRDATALENVESLTVAKDSRKEPLPKGGTPAVVETAVKASASSVPNLADIYVIGGGEEGAHLSDVQREVVVKADSHSAKGVLSITIFSKEDAGHCSPVCFEARPLTSGSAGIKTEVVCSQGGEVKWRDKLSGKASIISGNSNMWAVGCQEGTLQLYTKAGRRAMPSIVVGSAPVFMDCSEKSKLLLLTKHGVLYMWDCTQSKCLLKESVLPLLSSSSDPGPIKIVSVRISRSGAPLIVLASRHAFLFHMDMQCWERVVDDQFHGSSFFSLLQATSSVGSELASLQAAAVESAASMRKWNRITNEDTSTTRAHLESQMASSIALKSPQDYQNFLLAYTRFLAREADENRLRELCMDLLGPPFPSAAALGGISSPLECEPRWESSILGLKKHELLKSHVLPAMASNRSIQRLLNEVIDLMSELEASQQALGTAES</sequence>
<feature type="repeat" description="WD" evidence="12">
    <location>
        <begin position="63"/>
        <end position="93"/>
    </location>
</feature>
<dbReference type="SUPFAM" id="SSF50978">
    <property type="entry name" value="WD40 repeat-like"/>
    <property type="match status" value="1"/>
</dbReference>
<evidence type="ECO:0000256" key="12">
    <source>
        <dbReference type="PROSITE-ProRule" id="PRU00221"/>
    </source>
</evidence>
<keyword evidence="11 13" id="KW-0539">Nucleus</keyword>
<dbReference type="GO" id="GO:0000785">
    <property type="term" value="C:chromatin"/>
    <property type="evidence" value="ECO:0007669"/>
    <property type="project" value="TreeGrafter"/>
</dbReference>
<keyword evidence="10 13" id="KW-0804">Transcription</keyword>
<keyword evidence="5 12" id="KW-0853">WD repeat</keyword>
<keyword evidence="7 13" id="KW-0156">Chromatin regulator</keyword>
<dbReference type="GO" id="GO:0031491">
    <property type="term" value="F:nucleosome binding"/>
    <property type="evidence" value="ECO:0007669"/>
    <property type="project" value="TreeGrafter"/>
</dbReference>
<keyword evidence="6 13" id="KW-0677">Repeat</keyword>
<dbReference type="GO" id="GO:0006338">
    <property type="term" value="P:chromatin remodeling"/>
    <property type="evidence" value="ECO:0007669"/>
    <property type="project" value="InterPro"/>
</dbReference>
<comment type="similarity">
    <text evidence="2 13">Belongs to the WD repeat HIR1 family.</text>
</comment>
<keyword evidence="9" id="KW-0175">Coiled coil</keyword>
<dbReference type="FunFam" id="2.130.10.10:FF:000827">
    <property type="entry name" value="Protein HIRA"/>
    <property type="match status" value="1"/>
</dbReference>
<dbReference type="InterPro" id="IPR036322">
    <property type="entry name" value="WD40_repeat_dom_sf"/>
</dbReference>
<evidence type="ECO:0000256" key="3">
    <source>
        <dbReference type="ARBA" id="ARBA00021597"/>
    </source>
</evidence>
<dbReference type="InterPro" id="IPR015943">
    <property type="entry name" value="WD40/YVTN_repeat-like_dom_sf"/>
</dbReference>
<evidence type="ECO:0000256" key="2">
    <source>
        <dbReference type="ARBA" id="ARBA00007306"/>
    </source>
</evidence>
<dbReference type="InterPro" id="IPR001680">
    <property type="entry name" value="WD40_rpt"/>
</dbReference>
<accession>A0A8T2ULX7</accession>
<dbReference type="Gene3D" id="2.130.10.10">
    <property type="entry name" value="YVTN repeat-like/Quinoprotein amine dehydrogenase"/>
    <property type="match status" value="2"/>
</dbReference>
<evidence type="ECO:0000256" key="1">
    <source>
        <dbReference type="ARBA" id="ARBA00004123"/>
    </source>
</evidence>
<evidence type="ECO:0000259" key="16">
    <source>
        <dbReference type="Pfam" id="PF24105"/>
    </source>
</evidence>
<organism evidence="17 18">
    <name type="scientific">Ceratopteris richardii</name>
    <name type="common">Triangle waterfern</name>
    <dbReference type="NCBI Taxonomy" id="49495"/>
    <lineage>
        <taxon>Eukaryota</taxon>
        <taxon>Viridiplantae</taxon>
        <taxon>Streptophyta</taxon>
        <taxon>Embryophyta</taxon>
        <taxon>Tracheophyta</taxon>
        <taxon>Polypodiopsida</taxon>
        <taxon>Polypodiidae</taxon>
        <taxon>Polypodiales</taxon>
        <taxon>Pteridineae</taxon>
        <taxon>Pteridaceae</taxon>
        <taxon>Parkerioideae</taxon>
        <taxon>Ceratopteris</taxon>
    </lineage>
</organism>
<dbReference type="PROSITE" id="PS00678">
    <property type="entry name" value="WD_REPEATS_1"/>
    <property type="match status" value="1"/>
</dbReference>
<feature type="region of interest" description="Disordered" evidence="14">
    <location>
        <begin position="279"/>
        <end position="299"/>
    </location>
</feature>
<keyword evidence="18" id="KW-1185">Reference proteome</keyword>
<dbReference type="PROSITE" id="PS50082">
    <property type="entry name" value="WD_REPEATS_2"/>
    <property type="match status" value="4"/>
</dbReference>
<comment type="caution">
    <text evidence="17">The sequence shown here is derived from an EMBL/GenBank/DDBJ whole genome shotgun (WGS) entry which is preliminary data.</text>
</comment>
<feature type="domain" description="Protein HIRA-like C-terminal" evidence="15">
    <location>
        <begin position="692"/>
        <end position="888"/>
    </location>
</feature>
<dbReference type="OrthoDB" id="1741719at2759"/>